<dbReference type="OrthoDB" id="9904445at2"/>
<proteinExistence type="predicted"/>
<dbReference type="RefSeq" id="WP_093935470.1">
    <property type="nucleotide sequence ID" value="NZ_NMQT01000072.1"/>
</dbReference>
<reference evidence="2 3" key="1">
    <citation type="submission" date="2017-07" db="EMBL/GenBank/DDBJ databases">
        <title>Amycolatopsis thailandensis Genome sequencing and assembly.</title>
        <authorList>
            <person name="Kaur N."/>
            <person name="Mayilraj S."/>
        </authorList>
    </citation>
    <scope>NUCLEOTIDE SEQUENCE [LARGE SCALE GENOMIC DNA]</scope>
    <source>
        <strain evidence="2 3">JCM 16380</strain>
    </source>
</reference>
<dbReference type="AlphaFoldDB" id="A0A229S5H9"/>
<gene>
    <name evidence="2" type="ORF">CFP71_20425</name>
</gene>
<evidence type="ECO:0000256" key="1">
    <source>
        <dbReference type="SAM" id="MobiDB-lite"/>
    </source>
</evidence>
<protein>
    <submittedName>
        <fullName evidence="2">Uncharacterized protein</fullName>
    </submittedName>
</protein>
<evidence type="ECO:0000313" key="3">
    <source>
        <dbReference type="Proteomes" id="UP000215223"/>
    </source>
</evidence>
<dbReference type="Proteomes" id="UP000215223">
    <property type="component" value="Unassembled WGS sequence"/>
</dbReference>
<sequence length="128" mass="13201">MVQYDVAAMEAASKRLAALRDELDRARTLLGDGAGASNPFGGLGSGDGAHASVSGFHAGVHGEFGHAIEHLDRSAAKLRQTAQEAQGVDTDNARVVHHATGAASADPVPASPPRDTPEVGNAWLDEIR</sequence>
<name>A0A229S5H9_9PSEU</name>
<accession>A0A229S5H9</accession>
<keyword evidence="3" id="KW-1185">Reference proteome</keyword>
<feature type="region of interest" description="Disordered" evidence="1">
    <location>
        <begin position="78"/>
        <end position="128"/>
    </location>
</feature>
<dbReference type="InterPro" id="IPR036689">
    <property type="entry name" value="ESAT-6-like_sf"/>
</dbReference>
<dbReference type="EMBL" id="NMQT01000072">
    <property type="protein sequence ID" value="OXM54001.1"/>
    <property type="molecule type" value="Genomic_DNA"/>
</dbReference>
<comment type="caution">
    <text evidence="2">The sequence shown here is derived from an EMBL/GenBank/DDBJ whole genome shotgun (WGS) entry which is preliminary data.</text>
</comment>
<organism evidence="2 3">
    <name type="scientific">Amycolatopsis thailandensis</name>
    <dbReference type="NCBI Taxonomy" id="589330"/>
    <lineage>
        <taxon>Bacteria</taxon>
        <taxon>Bacillati</taxon>
        <taxon>Actinomycetota</taxon>
        <taxon>Actinomycetes</taxon>
        <taxon>Pseudonocardiales</taxon>
        <taxon>Pseudonocardiaceae</taxon>
        <taxon>Amycolatopsis</taxon>
    </lineage>
</organism>
<dbReference type="SUPFAM" id="SSF140453">
    <property type="entry name" value="EsxAB dimer-like"/>
    <property type="match status" value="1"/>
</dbReference>
<evidence type="ECO:0000313" key="2">
    <source>
        <dbReference type="EMBL" id="OXM54001.1"/>
    </source>
</evidence>